<keyword evidence="4" id="KW-0010">Activator</keyword>
<reference evidence="10" key="1">
    <citation type="journal article" date="2019" name="Int. J. Syst. Evol. Microbiol.">
        <title>The Global Catalogue of Microorganisms (GCM) 10K type strain sequencing project: providing services to taxonomists for standard genome sequencing and annotation.</title>
        <authorList>
            <consortium name="The Broad Institute Genomics Platform"/>
            <consortium name="The Broad Institute Genome Sequencing Center for Infectious Disease"/>
            <person name="Wu L."/>
            <person name="Ma J."/>
        </authorList>
    </citation>
    <scope>NUCLEOTIDE SEQUENCE [LARGE SCALE GENOMIC DNA]</scope>
    <source>
        <strain evidence="10">S1</strain>
    </source>
</reference>
<organism evidence="9 10">
    <name type="scientific">Kroppenstedtia sanguinis</name>
    <dbReference type="NCBI Taxonomy" id="1380684"/>
    <lineage>
        <taxon>Bacteria</taxon>
        <taxon>Bacillati</taxon>
        <taxon>Bacillota</taxon>
        <taxon>Bacilli</taxon>
        <taxon>Bacillales</taxon>
        <taxon>Thermoactinomycetaceae</taxon>
        <taxon>Kroppenstedtia</taxon>
    </lineage>
</organism>
<evidence type="ECO:0000259" key="8">
    <source>
        <dbReference type="PROSITE" id="PS51372"/>
    </source>
</evidence>
<dbReference type="CDD" id="cd00211">
    <property type="entry name" value="PTS_IIA_fru"/>
    <property type="match status" value="1"/>
</dbReference>
<evidence type="ECO:0000259" key="6">
    <source>
        <dbReference type="PROSITE" id="PS51094"/>
    </source>
</evidence>
<keyword evidence="3" id="KW-0805">Transcription regulation</keyword>
<name>A0ABW4C995_9BACL</name>
<feature type="domain" description="PRD" evidence="8">
    <location>
        <begin position="304"/>
        <end position="411"/>
    </location>
</feature>
<evidence type="ECO:0000256" key="3">
    <source>
        <dbReference type="ARBA" id="ARBA00023015"/>
    </source>
</evidence>
<evidence type="ECO:0000256" key="1">
    <source>
        <dbReference type="ARBA" id="ARBA00022679"/>
    </source>
</evidence>
<keyword evidence="1" id="KW-0808">Transferase</keyword>
<dbReference type="PROSITE" id="PS00372">
    <property type="entry name" value="PTS_EIIA_TYPE_2_HIS"/>
    <property type="match status" value="1"/>
</dbReference>
<evidence type="ECO:0000313" key="10">
    <source>
        <dbReference type="Proteomes" id="UP001597282"/>
    </source>
</evidence>
<dbReference type="Pfam" id="PF08279">
    <property type="entry name" value="HTH_11"/>
    <property type="match status" value="1"/>
</dbReference>
<evidence type="ECO:0000256" key="2">
    <source>
        <dbReference type="ARBA" id="ARBA00022737"/>
    </source>
</evidence>
<dbReference type="InterPro" id="IPR036388">
    <property type="entry name" value="WH-like_DNA-bd_sf"/>
</dbReference>
<dbReference type="PROSITE" id="PS51099">
    <property type="entry name" value="PTS_EIIB_TYPE_2"/>
    <property type="match status" value="1"/>
</dbReference>
<dbReference type="Gene3D" id="1.10.1790.10">
    <property type="entry name" value="PRD domain"/>
    <property type="match status" value="2"/>
</dbReference>
<dbReference type="Gene3D" id="3.40.50.2300">
    <property type="match status" value="1"/>
</dbReference>
<keyword evidence="5" id="KW-0804">Transcription</keyword>
<feature type="domain" description="PTS EIIA type-2" evidence="6">
    <location>
        <begin position="517"/>
        <end position="653"/>
    </location>
</feature>
<keyword evidence="10" id="KW-1185">Reference proteome</keyword>
<dbReference type="InterPro" id="IPR013196">
    <property type="entry name" value="HTH_11"/>
</dbReference>
<dbReference type="SUPFAM" id="SSF63520">
    <property type="entry name" value="PTS-regulatory domain, PRD"/>
    <property type="match status" value="2"/>
</dbReference>
<dbReference type="RefSeq" id="WP_380163316.1">
    <property type="nucleotide sequence ID" value="NZ_JBHTNU010000003.1"/>
</dbReference>
<dbReference type="PROSITE" id="PS51094">
    <property type="entry name" value="PTS_EIIA_TYPE_2"/>
    <property type="match status" value="1"/>
</dbReference>
<dbReference type="InterPro" id="IPR013011">
    <property type="entry name" value="PTS_EIIB_2"/>
</dbReference>
<dbReference type="InterPro" id="IPR011608">
    <property type="entry name" value="PRD"/>
</dbReference>
<comment type="caution">
    <text evidence="9">The sequence shown here is derived from an EMBL/GenBank/DDBJ whole genome shotgun (WGS) entry which is preliminary data.</text>
</comment>
<dbReference type="Gene3D" id="3.40.930.10">
    <property type="entry name" value="Mannitol-specific EII, Chain A"/>
    <property type="match status" value="1"/>
</dbReference>
<dbReference type="EMBL" id="JBHTNU010000003">
    <property type="protein sequence ID" value="MFD1426330.1"/>
    <property type="molecule type" value="Genomic_DNA"/>
</dbReference>
<accession>A0ABW4C995</accession>
<protein>
    <submittedName>
        <fullName evidence="9">BglG family transcription antiterminator</fullName>
    </submittedName>
</protein>
<dbReference type="Pfam" id="PF05043">
    <property type="entry name" value="Mga"/>
    <property type="match status" value="1"/>
</dbReference>
<dbReference type="InterPro" id="IPR050661">
    <property type="entry name" value="BglG_antiterminators"/>
</dbReference>
<dbReference type="InterPro" id="IPR007737">
    <property type="entry name" value="Mga_HTH"/>
</dbReference>
<dbReference type="InterPro" id="IPR036095">
    <property type="entry name" value="PTS_EIIB-like_sf"/>
</dbReference>
<dbReference type="PANTHER" id="PTHR30185">
    <property type="entry name" value="CRYPTIC BETA-GLUCOSIDE BGL OPERON ANTITERMINATOR"/>
    <property type="match status" value="1"/>
</dbReference>
<evidence type="ECO:0000256" key="5">
    <source>
        <dbReference type="ARBA" id="ARBA00023163"/>
    </source>
</evidence>
<evidence type="ECO:0000259" key="7">
    <source>
        <dbReference type="PROSITE" id="PS51099"/>
    </source>
</evidence>
<dbReference type="InterPro" id="IPR036634">
    <property type="entry name" value="PRD_sf"/>
</dbReference>
<dbReference type="InterPro" id="IPR016152">
    <property type="entry name" value="PTrfase/Anion_transptr"/>
</dbReference>
<sequence length="653" mass="75509">MWDDRKKQLLALLLQEENYISTETAGKQLHCSEKTVRNDLKAIHEWLQIHDPTVSIHRKPGLGVLLKAHPKEKERLKKWLGKIASETDHQWQMQVVRLLLRSDEFITLRQLCNTFYMSRKRMRKILNQVERWAQGFDLTLLRKPHFGIKIEGNEKEKRLALSKTFAPSFNGEQPSSDIAKNVRFEFNGIADPHQLTLIESKIRQLQQTFGFHFTDQSISNMLIHIAIAIQRIKLGNEIYMPLQELKYLQNQWEYQPASALATELEKTFAIHIPETERGYLTLHLLGAKLHYHMKDLGLRESIKQMDTEALAVAEQLIEQMNPWIEEPLKEDTQLLIGLALHLRSTIHRLRHGLTLLNPMNEEIKVNYRHVFELIYTVISDVEKQVGVRFPEDEVAYLTLHVQAALERLKNERRARRRVLVVCTTGVGTSLLIVSKLKRYFPSLEVADSVSTFELRQTIAKVKPDFVISTVPLPNLSLPVVTISPLLNEEECEQIQRMMEHPLSPPTEKPGRYLALRRYLHPELIFLDVDYQDNLEVIQFLTDSLVQEQYVEEAYGKSVIEREHLSHTFIGGGIAIPHGSPELIRKSGIAIARLREPVHWGGEEVTFVFLLAVQWTDIQAAQRLFEDLNRLSEDKSLLKSLKGQHTVPEFLSVL</sequence>
<dbReference type="CDD" id="cd05568">
    <property type="entry name" value="PTS_IIB_bgl_like"/>
    <property type="match status" value="1"/>
</dbReference>
<evidence type="ECO:0000313" key="9">
    <source>
        <dbReference type="EMBL" id="MFD1426330.1"/>
    </source>
</evidence>
<dbReference type="Proteomes" id="UP001597282">
    <property type="component" value="Unassembled WGS sequence"/>
</dbReference>
<feature type="domain" description="PTS EIIB type-2" evidence="7">
    <location>
        <begin position="416"/>
        <end position="506"/>
    </location>
</feature>
<dbReference type="Pfam" id="PF00359">
    <property type="entry name" value="PTS_EIIA_2"/>
    <property type="match status" value="1"/>
</dbReference>
<dbReference type="Gene3D" id="1.10.10.10">
    <property type="entry name" value="Winged helix-like DNA-binding domain superfamily/Winged helix DNA-binding domain"/>
    <property type="match status" value="1"/>
</dbReference>
<proteinExistence type="predicted"/>
<dbReference type="PROSITE" id="PS51372">
    <property type="entry name" value="PRD_2"/>
    <property type="match status" value="2"/>
</dbReference>
<dbReference type="InterPro" id="IPR002178">
    <property type="entry name" value="PTS_EIIA_type-2_dom"/>
</dbReference>
<dbReference type="SUPFAM" id="SSF52794">
    <property type="entry name" value="PTS system IIB component-like"/>
    <property type="match status" value="1"/>
</dbReference>
<evidence type="ECO:0000256" key="4">
    <source>
        <dbReference type="ARBA" id="ARBA00023159"/>
    </source>
</evidence>
<dbReference type="Pfam" id="PF00874">
    <property type="entry name" value="PRD"/>
    <property type="match status" value="2"/>
</dbReference>
<dbReference type="SUPFAM" id="SSF55804">
    <property type="entry name" value="Phoshotransferase/anion transport protein"/>
    <property type="match status" value="1"/>
</dbReference>
<feature type="domain" description="PRD" evidence="8">
    <location>
        <begin position="189"/>
        <end position="294"/>
    </location>
</feature>
<dbReference type="PANTHER" id="PTHR30185:SF12">
    <property type="entry name" value="TRANSCRIPTIONAL REGULATOR MANR"/>
    <property type="match status" value="1"/>
</dbReference>
<gene>
    <name evidence="9" type="ORF">ACFQ4Y_05190</name>
</gene>
<keyword evidence="2" id="KW-0677">Repeat</keyword>